<evidence type="ECO:0000313" key="5">
    <source>
        <dbReference type="EMBL" id="RGP67683.1"/>
    </source>
</evidence>
<keyword evidence="2 3" id="KW-0378">Hydrolase</keyword>
<accession>A0A395S5K5</accession>
<dbReference type="PANTHER" id="PTHR11559">
    <property type="entry name" value="CARBOXYLESTERASE"/>
    <property type="match status" value="1"/>
</dbReference>
<dbReference type="EC" id="3.1.1.-" evidence="3"/>
<dbReference type="EMBL" id="PXOF01000079">
    <property type="protein sequence ID" value="RGP67683.1"/>
    <property type="molecule type" value="Genomic_DNA"/>
</dbReference>
<keyword evidence="3" id="KW-0732">Signal</keyword>
<dbReference type="InterPro" id="IPR002018">
    <property type="entry name" value="CarbesteraseB"/>
</dbReference>
<feature type="chain" id="PRO_5017101218" description="Carboxylic ester hydrolase" evidence="3">
    <location>
        <begin position="21"/>
        <end position="562"/>
    </location>
</feature>
<feature type="signal peptide" evidence="3">
    <location>
        <begin position="1"/>
        <end position="20"/>
    </location>
</feature>
<dbReference type="GO" id="GO:0016787">
    <property type="term" value="F:hydrolase activity"/>
    <property type="evidence" value="ECO:0007669"/>
    <property type="project" value="UniProtKB-KW"/>
</dbReference>
<comment type="similarity">
    <text evidence="1 3">Belongs to the type-B carboxylesterase/lipase family.</text>
</comment>
<proteinExistence type="inferred from homology"/>
<evidence type="ECO:0000313" key="6">
    <source>
        <dbReference type="Proteomes" id="UP000266152"/>
    </source>
</evidence>
<evidence type="ECO:0000256" key="2">
    <source>
        <dbReference type="ARBA" id="ARBA00022801"/>
    </source>
</evidence>
<keyword evidence="6" id="KW-1185">Reference proteome</keyword>
<dbReference type="SUPFAM" id="SSF53474">
    <property type="entry name" value="alpha/beta-Hydrolases"/>
    <property type="match status" value="1"/>
</dbReference>
<evidence type="ECO:0000256" key="1">
    <source>
        <dbReference type="ARBA" id="ARBA00005964"/>
    </source>
</evidence>
<evidence type="ECO:0000256" key="3">
    <source>
        <dbReference type="RuleBase" id="RU361235"/>
    </source>
</evidence>
<dbReference type="PROSITE" id="PS00941">
    <property type="entry name" value="CARBOXYLESTERASE_B_2"/>
    <property type="match status" value="1"/>
</dbReference>
<protein>
    <recommendedName>
        <fullName evidence="3">Carboxylic ester hydrolase</fullName>
        <ecNumber evidence="3">3.1.1.-</ecNumber>
    </recommendedName>
</protein>
<dbReference type="PROSITE" id="PS00122">
    <property type="entry name" value="CARBOXYLESTERASE_B_1"/>
    <property type="match status" value="1"/>
</dbReference>
<comment type="caution">
    <text evidence="5">The sequence shown here is derived from an EMBL/GenBank/DDBJ whole genome shotgun (WGS) entry which is preliminary data.</text>
</comment>
<gene>
    <name evidence="5" type="ORF">FSPOR_5873</name>
</gene>
<evidence type="ECO:0000259" key="4">
    <source>
        <dbReference type="Pfam" id="PF00135"/>
    </source>
</evidence>
<dbReference type="InterPro" id="IPR050309">
    <property type="entry name" value="Type-B_Carboxylest/Lipase"/>
</dbReference>
<dbReference type="InterPro" id="IPR019819">
    <property type="entry name" value="Carboxylesterase_B_CS"/>
</dbReference>
<feature type="domain" description="Carboxylesterase type B" evidence="4">
    <location>
        <begin position="23"/>
        <end position="508"/>
    </location>
</feature>
<dbReference type="Pfam" id="PF00135">
    <property type="entry name" value="COesterase"/>
    <property type="match status" value="1"/>
</dbReference>
<name>A0A395S5K5_FUSSP</name>
<dbReference type="Gene3D" id="3.40.50.1820">
    <property type="entry name" value="alpha/beta hydrolase"/>
    <property type="match status" value="1"/>
</dbReference>
<reference evidence="5 6" key="1">
    <citation type="journal article" date="2018" name="PLoS Pathog.">
        <title>Evolution of structural diversity of trichothecenes, a family of toxins produced by plant pathogenic and entomopathogenic fungi.</title>
        <authorList>
            <person name="Proctor R.H."/>
            <person name="McCormick S.P."/>
            <person name="Kim H.S."/>
            <person name="Cardoza R.E."/>
            <person name="Stanley A.M."/>
            <person name="Lindo L."/>
            <person name="Kelly A."/>
            <person name="Brown D.W."/>
            <person name="Lee T."/>
            <person name="Vaughan M.M."/>
            <person name="Alexander N.J."/>
            <person name="Busman M."/>
            <person name="Gutierrez S."/>
        </authorList>
    </citation>
    <scope>NUCLEOTIDE SEQUENCE [LARGE SCALE GENOMIC DNA]</scope>
    <source>
        <strain evidence="5 6">NRRL 3299</strain>
    </source>
</reference>
<dbReference type="Proteomes" id="UP000266152">
    <property type="component" value="Unassembled WGS sequence"/>
</dbReference>
<dbReference type="InterPro" id="IPR029058">
    <property type="entry name" value="AB_hydrolase_fold"/>
</dbReference>
<dbReference type="STRING" id="5514.A0A395S5K5"/>
<dbReference type="AlphaFoldDB" id="A0A395S5K5"/>
<dbReference type="InterPro" id="IPR019826">
    <property type="entry name" value="Carboxylesterase_B_AS"/>
</dbReference>
<sequence>MPSLLSLVTVAALLADGVVSQQAPTVKVKNGTLEGRYEPGYNQDLFLGIPFAQPPVGQLRFQNPQSLNETFDTLEVKKYGDSCVGYGNTGDQGPATFSEDCLTLNVVRPAGSSSDEKLPVGVFIHGGGWTMDFAANGAYNMTFMVEEAVKAGKPFVAVSVAYRLAFWGFLASKDVMNAGVANLGLKDQRLALEWVQENIGAFGGDASKVTIFGESAGGGNVGYHATAYGGRDDKLFRGIIAQSGADGTDMKNLTTPERRYNTIAEAAGCGDASDKLACLREVSFEKLNATSTKVPGNFYPVVDNDFIPDYPSTLLEDGKFVKVPLMTGTNADEGTFFAGPGVDTDEQFAAAIMSSGVDANTTETLMALYPNIDALGVPSGYRRKANDSVKAQFKRMAAFQSDSLFVSWRRRRSDAWSKYDVPAYTYLFESPNTNMPPQIGTPHFVEVAYVFFNKLGLGYGKNLGPFHNASKEVLDLAQLVTRMWISFITEGNPNEHGLAGIPEWPVYKNGGGYGHNFYFNPNGSSVEPDTFRLAGTTFMNSVSREQFGRNSKVPAELQPEAR</sequence>
<organism evidence="5 6">
    <name type="scientific">Fusarium sporotrichioides</name>
    <dbReference type="NCBI Taxonomy" id="5514"/>
    <lineage>
        <taxon>Eukaryota</taxon>
        <taxon>Fungi</taxon>
        <taxon>Dikarya</taxon>
        <taxon>Ascomycota</taxon>
        <taxon>Pezizomycotina</taxon>
        <taxon>Sordariomycetes</taxon>
        <taxon>Hypocreomycetidae</taxon>
        <taxon>Hypocreales</taxon>
        <taxon>Nectriaceae</taxon>
        <taxon>Fusarium</taxon>
    </lineage>
</organism>